<keyword evidence="9" id="KW-1185">Reference proteome</keyword>
<evidence type="ECO:0000256" key="5">
    <source>
        <dbReference type="ARBA" id="ARBA00023136"/>
    </source>
</evidence>
<feature type="transmembrane region" description="Helical" evidence="6">
    <location>
        <begin position="184"/>
        <end position="203"/>
    </location>
</feature>
<keyword evidence="3 6" id="KW-0812">Transmembrane</keyword>
<evidence type="ECO:0000313" key="9">
    <source>
        <dbReference type="Proteomes" id="UP000094197"/>
    </source>
</evidence>
<dbReference type="AlphaFoldDB" id="A0A1D7UX48"/>
<reference evidence="8 9" key="1">
    <citation type="submission" date="2016-04" db="EMBL/GenBank/DDBJ databases">
        <title>Complete genome seqeunce of Leptospira alstonii serovar Room22.</title>
        <authorList>
            <person name="Nally J.E."/>
            <person name="Bayles D.O."/>
            <person name="Hurley D."/>
            <person name="Fanning S."/>
            <person name="McMahon B.J."/>
            <person name="Arent Z."/>
        </authorList>
    </citation>
    <scope>NUCLEOTIDE SEQUENCE [LARGE SCALE GENOMIC DNA]</scope>
    <source>
        <strain evidence="8 9">GWTS #1</strain>
    </source>
</reference>
<feature type="transmembrane region" description="Helical" evidence="6">
    <location>
        <begin position="119"/>
        <end position="140"/>
    </location>
</feature>
<dbReference type="OrthoDB" id="9813426at2"/>
<dbReference type="RefSeq" id="WP_069607395.1">
    <property type="nucleotide sequence ID" value="NZ_CP015217.1"/>
</dbReference>
<dbReference type="Proteomes" id="UP000094197">
    <property type="component" value="Chromosome 1"/>
</dbReference>
<dbReference type="EMBL" id="CP015217">
    <property type="protein sequence ID" value="AOP34167.1"/>
    <property type="molecule type" value="Genomic_DNA"/>
</dbReference>
<feature type="transmembrane region" description="Helical" evidence="6">
    <location>
        <begin position="147"/>
        <end position="172"/>
    </location>
</feature>
<protein>
    <recommendedName>
        <fullName evidence="7">VTT domain-containing protein</fullName>
    </recommendedName>
</protein>
<comment type="subcellular location">
    <subcellularLocation>
        <location evidence="1">Cell membrane</location>
        <topology evidence="1">Multi-pass membrane protein</topology>
    </subcellularLocation>
</comment>
<organism evidence="8 9">
    <name type="scientific">Leptospira tipperaryensis</name>
    <dbReference type="NCBI Taxonomy" id="2564040"/>
    <lineage>
        <taxon>Bacteria</taxon>
        <taxon>Pseudomonadati</taxon>
        <taxon>Spirochaetota</taxon>
        <taxon>Spirochaetia</taxon>
        <taxon>Leptospirales</taxon>
        <taxon>Leptospiraceae</taxon>
        <taxon>Leptospira</taxon>
    </lineage>
</organism>
<evidence type="ECO:0000256" key="6">
    <source>
        <dbReference type="SAM" id="Phobius"/>
    </source>
</evidence>
<evidence type="ECO:0000256" key="4">
    <source>
        <dbReference type="ARBA" id="ARBA00022989"/>
    </source>
</evidence>
<evidence type="ECO:0000313" key="8">
    <source>
        <dbReference type="EMBL" id="AOP34167.1"/>
    </source>
</evidence>
<evidence type="ECO:0000256" key="3">
    <source>
        <dbReference type="ARBA" id="ARBA00022692"/>
    </source>
</evidence>
<keyword evidence="5 6" id="KW-0472">Membrane</keyword>
<name>A0A1D7UX48_9LEPT</name>
<proteinExistence type="predicted"/>
<accession>A0A1D7UX48</accession>
<evidence type="ECO:0000256" key="2">
    <source>
        <dbReference type="ARBA" id="ARBA00022475"/>
    </source>
</evidence>
<keyword evidence="4 6" id="KW-1133">Transmembrane helix</keyword>
<dbReference type="InterPro" id="IPR051311">
    <property type="entry name" value="DedA_domain"/>
</dbReference>
<dbReference type="Pfam" id="PF09335">
    <property type="entry name" value="VTT_dom"/>
    <property type="match status" value="1"/>
</dbReference>
<dbReference type="PANTHER" id="PTHR42709">
    <property type="entry name" value="ALKALINE PHOSPHATASE LIKE PROTEIN"/>
    <property type="match status" value="1"/>
</dbReference>
<dbReference type="GO" id="GO:0005886">
    <property type="term" value="C:plasma membrane"/>
    <property type="evidence" value="ECO:0007669"/>
    <property type="project" value="UniProtKB-SubCell"/>
</dbReference>
<gene>
    <name evidence="8" type="ORF">A0128_10100</name>
</gene>
<dbReference type="PANTHER" id="PTHR42709:SF6">
    <property type="entry name" value="UNDECAPRENYL PHOSPHATE TRANSPORTER A"/>
    <property type="match status" value="1"/>
</dbReference>
<evidence type="ECO:0000256" key="1">
    <source>
        <dbReference type="ARBA" id="ARBA00004651"/>
    </source>
</evidence>
<feature type="transmembrane region" description="Helical" evidence="6">
    <location>
        <begin position="59"/>
        <end position="80"/>
    </location>
</feature>
<feature type="domain" description="VTT" evidence="7">
    <location>
        <begin position="39"/>
        <end position="168"/>
    </location>
</feature>
<keyword evidence="2" id="KW-1003">Cell membrane</keyword>
<dbReference type="KEGG" id="laj:A0128_10100"/>
<sequence>MTFQETLIQILTRFSETDPVLLWLFFAFSNFTENVFPPWPGDTITVFGGFLVARNLESFGWFALVSSTLVGNLLGAWVMYRFGNVFLHWVKKKEFPFKDSLYDEESIEKTLAWFHRNSIAVILFSRFSAGIRFFVSIVAGMVKMNPILFFGCFTIAVFLWCGILIFSGFYLGSHWEAVLGFLEIYNRIIVGLMTLLAILFFWYRRRKKTATQNS</sequence>
<evidence type="ECO:0000259" key="7">
    <source>
        <dbReference type="Pfam" id="PF09335"/>
    </source>
</evidence>
<dbReference type="InterPro" id="IPR032816">
    <property type="entry name" value="VTT_dom"/>
</dbReference>